<name>A0A0C2XAR0_AMAMK</name>
<dbReference type="HOGENOM" id="CLU_083686_0_0_1"/>
<feature type="chain" id="PRO_5002158868" description="Expansin-like EG45 domain-containing protein" evidence="1">
    <location>
        <begin position="21"/>
        <end position="251"/>
    </location>
</feature>
<dbReference type="Gene3D" id="2.40.40.10">
    <property type="entry name" value="RlpA-like domain"/>
    <property type="match status" value="1"/>
</dbReference>
<dbReference type="PROSITE" id="PS50842">
    <property type="entry name" value="EXPANSIN_EG45"/>
    <property type="match status" value="1"/>
</dbReference>
<accession>A0A0C2XAR0</accession>
<protein>
    <recommendedName>
        <fullName evidence="2">Expansin-like EG45 domain-containing protein</fullName>
    </recommendedName>
</protein>
<dbReference type="Proteomes" id="UP000054549">
    <property type="component" value="Unassembled WGS sequence"/>
</dbReference>
<proteinExistence type="predicted"/>
<evidence type="ECO:0000256" key="1">
    <source>
        <dbReference type="SAM" id="SignalP"/>
    </source>
</evidence>
<dbReference type="Pfam" id="PF22514">
    <property type="entry name" value="EXPB1_D1"/>
    <property type="match status" value="1"/>
</dbReference>
<keyword evidence="1" id="KW-0732">Signal</keyword>
<gene>
    <name evidence="3" type="ORF">M378DRAFT_124962</name>
</gene>
<dbReference type="OrthoDB" id="5823761at2759"/>
<evidence type="ECO:0000259" key="2">
    <source>
        <dbReference type="PROSITE" id="PS50842"/>
    </source>
</evidence>
<sequence>MHDRLVVVPSLLFLTSLTVSQWIDYPQTGLATLTHTPLPLDYIASCGCVPGSTHYPTAALSQLAYGSNNSYGPACGKCFSLTLIDPLVASPPFKPPVTTSVVVKIIDKCPFTNGGWCGATPHETNAGGASLNFDLSFPSVAIPDNFFPSNPKLYGYSDFGVWNVSYEEVSCASSWAGAHNSEALGSVQSLGTSACCPTDPLGTGTTCPSYSEQNATPPNTAGVNNASTVKMPNKFSIFVLLVLMGVSILSY</sequence>
<dbReference type="AlphaFoldDB" id="A0A0C2XAR0"/>
<organism evidence="3 4">
    <name type="scientific">Amanita muscaria (strain Koide BX008)</name>
    <dbReference type="NCBI Taxonomy" id="946122"/>
    <lineage>
        <taxon>Eukaryota</taxon>
        <taxon>Fungi</taxon>
        <taxon>Dikarya</taxon>
        <taxon>Basidiomycota</taxon>
        <taxon>Agaricomycotina</taxon>
        <taxon>Agaricomycetes</taxon>
        <taxon>Agaricomycetidae</taxon>
        <taxon>Agaricales</taxon>
        <taxon>Pluteineae</taxon>
        <taxon>Amanitaceae</taxon>
        <taxon>Amanita</taxon>
    </lineage>
</organism>
<dbReference type="SUPFAM" id="SSF50685">
    <property type="entry name" value="Barwin-like endoglucanases"/>
    <property type="match status" value="1"/>
</dbReference>
<evidence type="ECO:0000313" key="3">
    <source>
        <dbReference type="EMBL" id="KIL65928.1"/>
    </source>
</evidence>
<dbReference type="CDD" id="cd22278">
    <property type="entry name" value="DPBB_GH45_endoglucanase"/>
    <property type="match status" value="1"/>
</dbReference>
<dbReference type="InterPro" id="IPR036908">
    <property type="entry name" value="RlpA-like_sf"/>
</dbReference>
<dbReference type="EMBL" id="KN818239">
    <property type="protein sequence ID" value="KIL65928.1"/>
    <property type="molecule type" value="Genomic_DNA"/>
</dbReference>
<reference evidence="3 4" key="1">
    <citation type="submission" date="2014-04" db="EMBL/GenBank/DDBJ databases">
        <title>Evolutionary Origins and Diversification of the Mycorrhizal Mutualists.</title>
        <authorList>
            <consortium name="DOE Joint Genome Institute"/>
            <consortium name="Mycorrhizal Genomics Consortium"/>
            <person name="Kohler A."/>
            <person name="Kuo A."/>
            <person name="Nagy L.G."/>
            <person name="Floudas D."/>
            <person name="Copeland A."/>
            <person name="Barry K.W."/>
            <person name="Cichocki N."/>
            <person name="Veneault-Fourrey C."/>
            <person name="LaButti K."/>
            <person name="Lindquist E.A."/>
            <person name="Lipzen A."/>
            <person name="Lundell T."/>
            <person name="Morin E."/>
            <person name="Murat C."/>
            <person name="Riley R."/>
            <person name="Ohm R."/>
            <person name="Sun H."/>
            <person name="Tunlid A."/>
            <person name="Henrissat B."/>
            <person name="Grigoriev I.V."/>
            <person name="Hibbett D.S."/>
            <person name="Martin F."/>
        </authorList>
    </citation>
    <scope>NUCLEOTIDE SEQUENCE [LARGE SCALE GENOMIC DNA]</scope>
    <source>
        <strain evidence="3 4">Koide BX008</strain>
    </source>
</reference>
<keyword evidence="4" id="KW-1185">Reference proteome</keyword>
<feature type="signal peptide" evidence="1">
    <location>
        <begin position="1"/>
        <end position="20"/>
    </location>
</feature>
<dbReference type="InParanoid" id="A0A0C2XAR0"/>
<feature type="domain" description="Expansin-like EG45" evidence="2">
    <location>
        <begin position="43"/>
        <end position="171"/>
    </location>
</feature>
<evidence type="ECO:0000313" key="4">
    <source>
        <dbReference type="Proteomes" id="UP000054549"/>
    </source>
</evidence>
<dbReference type="InterPro" id="IPR007112">
    <property type="entry name" value="Expansin/allergen_DPBB_dom"/>
</dbReference>